<keyword evidence="2" id="KW-0808">Transferase</keyword>
<protein>
    <submittedName>
        <fullName evidence="2">Glycosyl transferase, group 2 family protein</fullName>
    </submittedName>
</protein>
<dbReference type="PANTHER" id="PTHR43685">
    <property type="entry name" value="GLYCOSYLTRANSFERASE"/>
    <property type="match status" value="1"/>
</dbReference>
<accession>A0A1L7I0Q0</accession>
<dbReference type="InterPro" id="IPR050834">
    <property type="entry name" value="Glycosyltransf_2"/>
</dbReference>
<dbReference type="CDD" id="cd00761">
    <property type="entry name" value="Glyco_tranf_GTA_type"/>
    <property type="match status" value="1"/>
</dbReference>
<dbReference type="OrthoDB" id="597270at2"/>
<dbReference type="EMBL" id="CP016359">
    <property type="protein sequence ID" value="APU67178.1"/>
    <property type="molecule type" value="Genomic_DNA"/>
</dbReference>
<dbReference type="PANTHER" id="PTHR43685:SF2">
    <property type="entry name" value="GLYCOSYLTRANSFERASE 2-LIKE DOMAIN-CONTAINING PROTEIN"/>
    <property type="match status" value="1"/>
</dbReference>
<dbReference type="RefSeq" id="WP_083643067.1">
    <property type="nucleotide sequence ID" value="NZ_AMRU01000013.1"/>
</dbReference>
<dbReference type="Proteomes" id="UP000186230">
    <property type="component" value="Chromosome"/>
</dbReference>
<gene>
    <name evidence="2" type="ORF">GRFL_0454</name>
</gene>
<organism evidence="2 3">
    <name type="scientific">Christiangramia flava JLT2011</name>
    <dbReference type="NCBI Taxonomy" id="1229726"/>
    <lineage>
        <taxon>Bacteria</taxon>
        <taxon>Pseudomonadati</taxon>
        <taxon>Bacteroidota</taxon>
        <taxon>Flavobacteriia</taxon>
        <taxon>Flavobacteriales</taxon>
        <taxon>Flavobacteriaceae</taxon>
        <taxon>Christiangramia</taxon>
    </lineage>
</organism>
<dbReference type="AlphaFoldDB" id="A0A1L7I0Q0"/>
<dbReference type="Pfam" id="PF00535">
    <property type="entry name" value="Glycos_transf_2"/>
    <property type="match status" value="1"/>
</dbReference>
<proteinExistence type="predicted"/>
<evidence type="ECO:0000313" key="2">
    <source>
        <dbReference type="EMBL" id="APU67178.1"/>
    </source>
</evidence>
<keyword evidence="3" id="KW-1185">Reference proteome</keyword>
<dbReference type="InterPro" id="IPR029044">
    <property type="entry name" value="Nucleotide-diphossugar_trans"/>
</dbReference>
<name>A0A1L7I0Q0_9FLAO</name>
<dbReference type="InterPro" id="IPR001173">
    <property type="entry name" value="Glyco_trans_2-like"/>
</dbReference>
<dbReference type="Gene3D" id="3.90.550.10">
    <property type="entry name" value="Spore Coat Polysaccharide Biosynthesis Protein SpsA, Chain A"/>
    <property type="match status" value="1"/>
</dbReference>
<dbReference type="STRING" id="1229726.GRFL_0454"/>
<feature type="domain" description="Glycosyltransferase 2-like" evidence="1">
    <location>
        <begin position="6"/>
        <end position="137"/>
    </location>
</feature>
<reference evidence="2 3" key="1">
    <citation type="submission" date="2016-07" db="EMBL/GenBank/DDBJ databases">
        <title>Multi-omics approach to identify versatile polysaccharide utilization systems of a marine flavobacterium Gramella flava.</title>
        <authorList>
            <person name="Tang K."/>
        </authorList>
    </citation>
    <scope>NUCLEOTIDE SEQUENCE [LARGE SCALE GENOMIC DNA]</scope>
    <source>
        <strain evidence="2 3">JLT2011</strain>
    </source>
</reference>
<dbReference type="SUPFAM" id="SSF53448">
    <property type="entry name" value="Nucleotide-diphospho-sugar transferases"/>
    <property type="match status" value="1"/>
</dbReference>
<dbReference type="GO" id="GO:0016740">
    <property type="term" value="F:transferase activity"/>
    <property type="evidence" value="ECO:0007669"/>
    <property type="project" value="UniProtKB-KW"/>
</dbReference>
<dbReference type="KEGG" id="gfl:GRFL_0454"/>
<sequence>MQNLVTIIIPTFNRAETLPKTLRSVQNQSHQNWECLVIDDGSEDQTEKILQEFLKDNRFRFLKRPEDRKKGAATCRNIGLENAQGDYIQFLDSDDLLAPNKLEVQLIALQENNAHLATCKWGVLRSGSGEVHIYDKLPTYHEFEDGIRLFDAFGYYFTYFPPHVYLASREVIEKSGYWNEELTLNDDGDYFSKVIFNSGRVIFCAATHVLYRRGGGERISSDYSEYGIQSFIQSWSSIDERILENYDISNHIFVRQARRNLYSKIADKHPQLVERHQDFFDKRMSTIEYFLRKANAKIKGYL</sequence>
<evidence type="ECO:0000259" key="1">
    <source>
        <dbReference type="Pfam" id="PF00535"/>
    </source>
</evidence>
<evidence type="ECO:0000313" key="3">
    <source>
        <dbReference type="Proteomes" id="UP000186230"/>
    </source>
</evidence>